<dbReference type="Proteomes" id="UP000031928">
    <property type="component" value="Chromosome"/>
</dbReference>
<dbReference type="EMBL" id="CP007790">
    <property type="protein sequence ID" value="AJK69227.1"/>
    <property type="molecule type" value="Genomic_DNA"/>
</dbReference>
<proteinExistence type="predicted"/>
<dbReference type="GO" id="GO:0003677">
    <property type="term" value="F:DNA binding"/>
    <property type="evidence" value="ECO:0007669"/>
    <property type="project" value="UniProtKB-KW"/>
</dbReference>
<dbReference type="PROSITE" id="PS51118">
    <property type="entry name" value="HTH_HXLR"/>
    <property type="match status" value="1"/>
</dbReference>
<keyword evidence="6" id="KW-1185">Reference proteome</keyword>
<evidence type="ECO:0000256" key="1">
    <source>
        <dbReference type="ARBA" id="ARBA00023015"/>
    </source>
</evidence>
<organism evidence="5 6">
    <name type="scientific">Corynebacterium marinum DSM 44953</name>
    <dbReference type="NCBI Taxonomy" id="1224162"/>
    <lineage>
        <taxon>Bacteria</taxon>
        <taxon>Bacillati</taxon>
        <taxon>Actinomycetota</taxon>
        <taxon>Actinomycetes</taxon>
        <taxon>Mycobacteriales</taxon>
        <taxon>Corynebacteriaceae</taxon>
        <taxon>Corynebacterium</taxon>
    </lineage>
</organism>
<dbReference type="SUPFAM" id="SSF46785">
    <property type="entry name" value="Winged helix' DNA-binding domain"/>
    <property type="match status" value="1"/>
</dbReference>
<dbReference type="InterPro" id="IPR002577">
    <property type="entry name" value="HTH_HxlR"/>
</dbReference>
<evidence type="ECO:0000313" key="5">
    <source>
        <dbReference type="EMBL" id="AJK69227.1"/>
    </source>
</evidence>
<dbReference type="InterPro" id="IPR036388">
    <property type="entry name" value="WH-like_DNA-bd_sf"/>
</dbReference>
<protein>
    <recommendedName>
        <fullName evidence="4">HTH hxlR-type domain-containing protein</fullName>
    </recommendedName>
</protein>
<accession>A0A0B6TGY1</accession>
<dbReference type="PANTHER" id="PTHR33204:SF18">
    <property type="entry name" value="TRANSCRIPTIONAL REGULATORY PROTEIN"/>
    <property type="match status" value="1"/>
</dbReference>
<reference evidence="5 6" key="1">
    <citation type="submission" date="2014-05" db="EMBL/GenBank/DDBJ databases">
        <title>Complete genome sequence of Corynebacterium marinum DSM 44953.</title>
        <authorList>
            <person name="Schaffert L."/>
            <person name="Albersmeier A."/>
            <person name="Kalinowski J."/>
            <person name="Ruckert C."/>
        </authorList>
    </citation>
    <scope>NUCLEOTIDE SEQUENCE [LARGE SCALE GENOMIC DNA]</scope>
    <source>
        <strain evidence="5 6">DSM 44953</strain>
    </source>
</reference>
<dbReference type="STRING" id="1224162.B840_08145"/>
<keyword evidence="3" id="KW-0804">Transcription</keyword>
<dbReference type="AlphaFoldDB" id="A0A0B6TGY1"/>
<gene>
    <name evidence="5" type="ORF">B840_08145</name>
</gene>
<dbReference type="OrthoDB" id="370168at2"/>
<dbReference type="Pfam" id="PF01638">
    <property type="entry name" value="HxlR"/>
    <property type="match status" value="1"/>
</dbReference>
<feature type="domain" description="HTH hxlR-type" evidence="4">
    <location>
        <begin position="22"/>
        <end position="120"/>
    </location>
</feature>
<name>A0A0B6TGY1_9CORY</name>
<dbReference type="InterPro" id="IPR036390">
    <property type="entry name" value="WH_DNA-bd_sf"/>
</dbReference>
<dbReference type="Gene3D" id="1.10.10.10">
    <property type="entry name" value="Winged helix-like DNA-binding domain superfamily/Winged helix DNA-binding domain"/>
    <property type="match status" value="1"/>
</dbReference>
<evidence type="ECO:0000256" key="3">
    <source>
        <dbReference type="ARBA" id="ARBA00023163"/>
    </source>
</evidence>
<keyword evidence="2" id="KW-0238">DNA-binding</keyword>
<evidence type="ECO:0000313" key="6">
    <source>
        <dbReference type="Proteomes" id="UP000031928"/>
    </source>
</evidence>
<sequence>MGGMNGRPQDWAGRYDPFDRTCPSRGLLNAVGDKWTILIVLALADRPLRYGQIVQAVDGISEKMLSQRLRTMTGDGLLARWAFEEIPPRVDYELTDLGRSLLPVAQALVDWVADNYETVERHHRR</sequence>
<dbReference type="PANTHER" id="PTHR33204">
    <property type="entry name" value="TRANSCRIPTIONAL REGULATOR, MARR FAMILY"/>
    <property type="match status" value="1"/>
</dbReference>
<evidence type="ECO:0000259" key="4">
    <source>
        <dbReference type="PROSITE" id="PS51118"/>
    </source>
</evidence>
<dbReference type="KEGG" id="cmq:B840_08145"/>
<dbReference type="HOGENOM" id="CLU_111585_2_3_11"/>
<evidence type="ECO:0000256" key="2">
    <source>
        <dbReference type="ARBA" id="ARBA00023125"/>
    </source>
</evidence>
<keyword evidence="1" id="KW-0805">Transcription regulation</keyword>